<dbReference type="InterPro" id="IPR051604">
    <property type="entry name" value="Ergot_Alk_Oxidoreductase"/>
</dbReference>
<dbReference type="Pfam" id="PF05368">
    <property type="entry name" value="NmrA"/>
    <property type="match status" value="1"/>
</dbReference>
<proteinExistence type="predicted"/>
<dbReference type="PANTHER" id="PTHR43162">
    <property type="match status" value="1"/>
</dbReference>
<dbReference type="Gene3D" id="3.90.25.10">
    <property type="entry name" value="UDP-galactose 4-epimerase, domain 1"/>
    <property type="match status" value="1"/>
</dbReference>
<dbReference type="AlphaFoldDB" id="A0A179ENV5"/>
<accession>A0A179ENV5</accession>
<evidence type="ECO:0000259" key="1">
    <source>
        <dbReference type="Pfam" id="PF05368"/>
    </source>
</evidence>
<dbReference type="Gene3D" id="3.40.50.720">
    <property type="entry name" value="NAD(P)-binding Rossmann-like Domain"/>
    <property type="match status" value="1"/>
</dbReference>
<sequence length="292" mass="33480">MDHILVIGGTGNIGYPLIEILATNDQIKLTVGVHTVSKVQEAFQHFQQLTLVPFDFLDPKTFPKAFKGVNKVFFIRPPQLSKPKEDMAPFLAYAKQQTIEQIVFVSLIGVEKNPMTPHHKIEKMIREAKIPYTFIRPSFFMQNLNTTHQNDIKNNHDLFIPAGHSKTSFIDTRDIGEVAAVCLTNSAYLNQELELTGASALTYDEIAEVMTTILDTKITYSKPTLFNFRRVMIQRGIPKDYVNVMVMLYLITQLGNAKKVTNTIEQVLHRPPRTIQEYVRDYKHDFIRESHE</sequence>
<dbReference type="RefSeq" id="WP_067485127.1">
    <property type="nucleotide sequence ID" value="NZ_BSWX01000003.1"/>
</dbReference>
<dbReference type="EMBL" id="LWMN01000017">
    <property type="protein sequence ID" value="OAQ54854.1"/>
    <property type="molecule type" value="Genomic_DNA"/>
</dbReference>
<dbReference type="InterPro" id="IPR008030">
    <property type="entry name" value="NmrA-like"/>
</dbReference>
<gene>
    <name evidence="2" type="ORF">A6E74_10795</name>
</gene>
<comment type="caution">
    <text evidence="2">The sequence shown here is derived from an EMBL/GenBank/DDBJ whole genome shotgun (WGS) entry which is preliminary data.</text>
</comment>
<evidence type="ECO:0000313" key="2">
    <source>
        <dbReference type="EMBL" id="OAQ54854.1"/>
    </source>
</evidence>
<feature type="domain" description="NmrA-like" evidence="1">
    <location>
        <begin position="3"/>
        <end position="278"/>
    </location>
</feature>
<dbReference type="Proteomes" id="UP000078516">
    <property type="component" value="Unassembled WGS sequence"/>
</dbReference>
<dbReference type="PANTHER" id="PTHR43162:SF1">
    <property type="entry name" value="PRESTALK A DIFFERENTIATION PROTEIN A"/>
    <property type="match status" value="1"/>
</dbReference>
<name>A0A179ENV5_ENTTH</name>
<evidence type="ECO:0000313" key="3">
    <source>
        <dbReference type="Proteomes" id="UP000078516"/>
    </source>
</evidence>
<protein>
    <submittedName>
        <fullName evidence="2">NAD(P)-dependent oxidoreductase</fullName>
    </submittedName>
</protein>
<reference evidence="2 3" key="1">
    <citation type="submission" date="2016-04" db="EMBL/GenBank/DDBJ databases">
        <title>Draft genome of an Enterococcus thailandicus strain isolated from bovine feces.</title>
        <authorList>
            <person name="Beukers A.G."/>
            <person name="Zaheer R."/>
            <person name="Goji N."/>
            <person name="Cook S.R."/>
            <person name="Amoako K."/>
            <person name="Chaves A.V."/>
            <person name="Ward M.P."/>
            <person name="Mcallister T.A."/>
        </authorList>
    </citation>
    <scope>NUCLEOTIDE SEQUENCE [LARGE SCALE GENOMIC DNA]</scope>
    <source>
        <strain evidence="2 3">F0711D 46</strain>
    </source>
</reference>
<organism evidence="2 3">
    <name type="scientific">Enterococcus thailandicus</name>
    <dbReference type="NCBI Taxonomy" id="417368"/>
    <lineage>
        <taxon>Bacteria</taxon>
        <taxon>Bacillati</taxon>
        <taxon>Bacillota</taxon>
        <taxon>Bacilli</taxon>
        <taxon>Lactobacillales</taxon>
        <taxon>Enterococcaceae</taxon>
        <taxon>Enterococcus</taxon>
    </lineage>
</organism>
<dbReference type="SUPFAM" id="SSF51735">
    <property type="entry name" value="NAD(P)-binding Rossmann-fold domains"/>
    <property type="match status" value="1"/>
</dbReference>
<dbReference type="InterPro" id="IPR036291">
    <property type="entry name" value="NAD(P)-bd_dom_sf"/>
</dbReference>
<keyword evidence="3" id="KW-1185">Reference proteome</keyword>